<feature type="region of interest" description="Disordered" evidence="1">
    <location>
        <begin position="107"/>
        <end position="132"/>
    </location>
</feature>
<evidence type="ECO:0008006" key="4">
    <source>
        <dbReference type="Google" id="ProtNLM"/>
    </source>
</evidence>
<feature type="compositionally biased region" description="Polar residues" evidence="1">
    <location>
        <begin position="605"/>
        <end position="616"/>
    </location>
</feature>
<dbReference type="Proteomes" id="UP000799424">
    <property type="component" value="Unassembled WGS sequence"/>
</dbReference>
<dbReference type="EMBL" id="MU006222">
    <property type="protein sequence ID" value="KAF2828503.1"/>
    <property type="molecule type" value="Genomic_DNA"/>
</dbReference>
<gene>
    <name evidence="2" type="ORF">CC86DRAFT_193986</name>
</gene>
<sequence length="850" mass="95683">MADRRGVRSASRRKTPTPQPPSKTNTPQPGRASRTRGLRSASRDLEPVNEAQKPTRRSARHASVTTVTDESDYEAKSTRRTKRRPAKEVVADLTILEEVDTQVDIQEAPETPTRTQLEENPAPFRSPGAASEMSGTTAITSFSMVEADFLDHKKMLKHMRKLCESSAEFLDHLAPDDKSLEDDQQNIHEIHKPDSDFSDEFRDFNEELDVHLKHYKTEEHSYIHTRAIHRALFGHGQASATQSGLDLILYLANLLIFAKQMIPSLRTDKEMWTMARKLDNSFPSQFMSSLISNGKPTITGESALLNQTFDLALELRTQLAILVLERSASEDDFNPDEVIGDVFLRSESSQAEGGALIRGWSIAALGGEDSALPQEFENKVIERVTNMREFFALDDESLDRGEVIDIEGLGNNFPWDATILRLLHWVRLRHRELRINIHEAGGAAAILRSVKQQLEEPPSATEQPRAVSTPRESLRKKRTSFGRDRRRSSRKFDPNAPVDFQAIDALRARERLSQASTARQAQEEQPMEPIEKEGDELPVVEAQQDDDQPIVGEEDEEQPIEQPAEVVEDELEGEKEPEATAPPGSSAALFKALKRFSKPGKENRGTSIFDRQSNAQRVDFGDGFDTQPTPGPSTKNKGKQRAQPASSRKRARTVEIEDDSEDDAFETEDRTARAQERRQRAPVTKKVRIDPTSSAPPTSHQPPPRSHVDKDYQPEPTQEESISETEAPDMTEEPPSSMYQAQRRLAKQARAPRPQVTERKAKTAWTENEENALAEYMEMYPAKYAAILRHDRDEGNRVLQDRDQVALKDKARIMAKDMIKSGCGLMPGFENIIQPTNKLGKALIAQGYTW</sequence>
<evidence type="ECO:0000256" key="1">
    <source>
        <dbReference type="SAM" id="MobiDB-lite"/>
    </source>
</evidence>
<organism evidence="2 3">
    <name type="scientific">Ophiobolus disseminans</name>
    <dbReference type="NCBI Taxonomy" id="1469910"/>
    <lineage>
        <taxon>Eukaryota</taxon>
        <taxon>Fungi</taxon>
        <taxon>Dikarya</taxon>
        <taxon>Ascomycota</taxon>
        <taxon>Pezizomycotina</taxon>
        <taxon>Dothideomycetes</taxon>
        <taxon>Pleosporomycetidae</taxon>
        <taxon>Pleosporales</taxon>
        <taxon>Pleosporineae</taxon>
        <taxon>Phaeosphaeriaceae</taxon>
        <taxon>Ophiobolus</taxon>
    </lineage>
</organism>
<feature type="compositionally biased region" description="Acidic residues" evidence="1">
    <location>
        <begin position="566"/>
        <end position="575"/>
    </location>
</feature>
<evidence type="ECO:0000313" key="3">
    <source>
        <dbReference type="Proteomes" id="UP000799424"/>
    </source>
</evidence>
<dbReference type="Gene3D" id="1.10.10.60">
    <property type="entry name" value="Homeodomain-like"/>
    <property type="match status" value="1"/>
</dbReference>
<proteinExistence type="predicted"/>
<dbReference type="AlphaFoldDB" id="A0A6A7A5S4"/>
<feature type="compositionally biased region" description="Basic and acidic residues" evidence="1">
    <location>
        <begin position="667"/>
        <end position="679"/>
    </location>
</feature>
<feature type="region of interest" description="Disordered" evidence="1">
    <location>
        <begin position="539"/>
        <end position="738"/>
    </location>
</feature>
<dbReference type="OrthoDB" id="5398572at2759"/>
<feature type="region of interest" description="Disordered" evidence="1">
    <location>
        <begin position="454"/>
        <end position="497"/>
    </location>
</feature>
<accession>A0A6A7A5S4</accession>
<name>A0A6A7A5S4_9PLEO</name>
<feature type="compositionally biased region" description="Polar residues" evidence="1">
    <location>
        <begin position="626"/>
        <end position="635"/>
    </location>
</feature>
<reference evidence="2" key="1">
    <citation type="journal article" date="2020" name="Stud. Mycol.">
        <title>101 Dothideomycetes genomes: a test case for predicting lifestyles and emergence of pathogens.</title>
        <authorList>
            <person name="Haridas S."/>
            <person name="Albert R."/>
            <person name="Binder M."/>
            <person name="Bloem J."/>
            <person name="Labutti K."/>
            <person name="Salamov A."/>
            <person name="Andreopoulos B."/>
            <person name="Baker S."/>
            <person name="Barry K."/>
            <person name="Bills G."/>
            <person name="Bluhm B."/>
            <person name="Cannon C."/>
            <person name="Castanera R."/>
            <person name="Culley D."/>
            <person name="Daum C."/>
            <person name="Ezra D."/>
            <person name="Gonzalez J."/>
            <person name="Henrissat B."/>
            <person name="Kuo A."/>
            <person name="Liang C."/>
            <person name="Lipzen A."/>
            <person name="Lutzoni F."/>
            <person name="Magnuson J."/>
            <person name="Mondo S."/>
            <person name="Nolan M."/>
            <person name="Ohm R."/>
            <person name="Pangilinan J."/>
            <person name="Park H.-J."/>
            <person name="Ramirez L."/>
            <person name="Alfaro M."/>
            <person name="Sun H."/>
            <person name="Tritt A."/>
            <person name="Yoshinaga Y."/>
            <person name="Zwiers L.-H."/>
            <person name="Turgeon B."/>
            <person name="Goodwin S."/>
            <person name="Spatafora J."/>
            <person name="Crous P."/>
            <person name="Grigoriev I."/>
        </authorList>
    </citation>
    <scope>NUCLEOTIDE SEQUENCE</scope>
    <source>
        <strain evidence="2">CBS 113818</strain>
    </source>
</reference>
<feature type="compositionally biased region" description="Basic residues" evidence="1">
    <location>
        <begin position="474"/>
        <end position="489"/>
    </location>
</feature>
<keyword evidence="3" id="KW-1185">Reference proteome</keyword>
<evidence type="ECO:0000313" key="2">
    <source>
        <dbReference type="EMBL" id="KAF2828503.1"/>
    </source>
</evidence>
<protein>
    <recommendedName>
        <fullName evidence="4">Myb-like domain-containing protein</fullName>
    </recommendedName>
</protein>
<feature type="compositionally biased region" description="Acidic residues" evidence="1">
    <location>
        <begin position="717"/>
        <end position="732"/>
    </location>
</feature>
<feature type="compositionally biased region" description="Acidic residues" evidence="1">
    <location>
        <begin position="539"/>
        <end position="559"/>
    </location>
</feature>
<feature type="region of interest" description="Disordered" evidence="1">
    <location>
        <begin position="512"/>
        <end position="531"/>
    </location>
</feature>
<feature type="region of interest" description="Disordered" evidence="1">
    <location>
        <begin position="1"/>
        <end position="85"/>
    </location>
</feature>
<feature type="compositionally biased region" description="Acidic residues" evidence="1">
    <location>
        <begin position="656"/>
        <end position="666"/>
    </location>
</feature>